<sequence length="73" mass="7710">MTGVATPMVVVETVPESCVIPSTVSPLPEGILLTPVKQKVFVGVPRTSNDSVVTPDNVQVDMEASPLIENVSY</sequence>
<accession>A0ACC2REK8</accession>
<reference evidence="1" key="1">
    <citation type="submission" date="2022-04" db="EMBL/GenBank/DDBJ databases">
        <title>Genome of the entomopathogenic fungus Entomophthora muscae.</title>
        <authorList>
            <person name="Elya C."/>
            <person name="Lovett B.R."/>
            <person name="Lee E."/>
            <person name="Macias A.M."/>
            <person name="Hajek A.E."/>
            <person name="De Bivort B.L."/>
            <person name="Kasson M.T."/>
            <person name="De Fine Licht H.H."/>
            <person name="Stajich J.E."/>
        </authorList>
    </citation>
    <scope>NUCLEOTIDE SEQUENCE</scope>
    <source>
        <strain evidence="1">Berkeley</strain>
    </source>
</reference>
<evidence type="ECO:0000313" key="2">
    <source>
        <dbReference type="Proteomes" id="UP001165960"/>
    </source>
</evidence>
<proteinExistence type="predicted"/>
<keyword evidence="2" id="KW-1185">Reference proteome</keyword>
<dbReference type="Proteomes" id="UP001165960">
    <property type="component" value="Unassembled WGS sequence"/>
</dbReference>
<evidence type="ECO:0000313" key="1">
    <source>
        <dbReference type="EMBL" id="KAJ9048523.1"/>
    </source>
</evidence>
<protein>
    <submittedName>
        <fullName evidence="1">Uncharacterized protein</fullName>
    </submittedName>
</protein>
<gene>
    <name evidence="1" type="ORF">DSO57_1034250</name>
</gene>
<dbReference type="EMBL" id="QTSX02007382">
    <property type="protein sequence ID" value="KAJ9048523.1"/>
    <property type="molecule type" value="Genomic_DNA"/>
</dbReference>
<comment type="caution">
    <text evidence="1">The sequence shown here is derived from an EMBL/GenBank/DDBJ whole genome shotgun (WGS) entry which is preliminary data.</text>
</comment>
<organism evidence="1 2">
    <name type="scientific">Entomophthora muscae</name>
    <dbReference type="NCBI Taxonomy" id="34485"/>
    <lineage>
        <taxon>Eukaryota</taxon>
        <taxon>Fungi</taxon>
        <taxon>Fungi incertae sedis</taxon>
        <taxon>Zoopagomycota</taxon>
        <taxon>Entomophthoromycotina</taxon>
        <taxon>Entomophthoromycetes</taxon>
        <taxon>Entomophthorales</taxon>
        <taxon>Entomophthoraceae</taxon>
        <taxon>Entomophthora</taxon>
    </lineage>
</organism>
<name>A0ACC2REK8_9FUNG</name>